<name>A0ABT0LEU9_9GAMM</name>
<evidence type="ECO:0000256" key="1">
    <source>
        <dbReference type="SAM" id="SignalP"/>
    </source>
</evidence>
<feature type="signal peptide" evidence="1">
    <location>
        <begin position="1"/>
        <end position="19"/>
    </location>
</feature>
<accession>A0ABT0LEU9</accession>
<protein>
    <submittedName>
        <fullName evidence="2">Uncharacterized protein</fullName>
    </submittedName>
</protein>
<evidence type="ECO:0000313" key="2">
    <source>
        <dbReference type="EMBL" id="MCL1126227.1"/>
    </source>
</evidence>
<comment type="caution">
    <text evidence="2">The sequence shown here is derived from an EMBL/GenBank/DDBJ whole genome shotgun (WGS) entry which is preliminary data.</text>
</comment>
<dbReference type="RefSeq" id="WP_248941617.1">
    <property type="nucleotide sequence ID" value="NZ_JAKIKS010000079.1"/>
</dbReference>
<feature type="chain" id="PRO_5047489620" evidence="1">
    <location>
        <begin position="20"/>
        <end position="115"/>
    </location>
</feature>
<sequence>MKKLLAACLITLVSFSALSGSGGRTGYIDLIGKKLQLISDTESTSRLYVYDVTFEGGECSKKTTGVLYFSDFLAKEMYSMLLAAKASNKRVELIANDCVTISGNTVPKITSIYLE</sequence>
<evidence type="ECO:0000313" key="3">
    <source>
        <dbReference type="Proteomes" id="UP001203423"/>
    </source>
</evidence>
<reference evidence="2 3" key="1">
    <citation type="submission" date="2022-01" db="EMBL/GenBank/DDBJ databases">
        <title>Whole genome-based taxonomy of the Shewanellaceae.</title>
        <authorList>
            <person name="Martin-Rodriguez A.J."/>
        </authorList>
    </citation>
    <scope>NUCLEOTIDE SEQUENCE [LARGE SCALE GENOMIC DNA]</scope>
    <source>
        <strain evidence="2 3">DSM 17177</strain>
    </source>
</reference>
<dbReference type="Proteomes" id="UP001203423">
    <property type="component" value="Unassembled WGS sequence"/>
</dbReference>
<keyword evidence="3" id="KW-1185">Reference proteome</keyword>
<dbReference type="EMBL" id="JAKIKS010000079">
    <property type="protein sequence ID" value="MCL1126227.1"/>
    <property type="molecule type" value="Genomic_DNA"/>
</dbReference>
<keyword evidence="1" id="KW-0732">Signal</keyword>
<organism evidence="2 3">
    <name type="scientific">Shewanella surugensis</name>
    <dbReference type="NCBI Taxonomy" id="212020"/>
    <lineage>
        <taxon>Bacteria</taxon>
        <taxon>Pseudomonadati</taxon>
        <taxon>Pseudomonadota</taxon>
        <taxon>Gammaproteobacteria</taxon>
        <taxon>Alteromonadales</taxon>
        <taxon>Shewanellaceae</taxon>
        <taxon>Shewanella</taxon>
    </lineage>
</organism>
<proteinExistence type="predicted"/>
<gene>
    <name evidence="2" type="ORF">L2764_17515</name>
</gene>